<feature type="transmembrane region" description="Helical" evidence="7">
    <location>
        <begin position="400"/>
        <end position="419"/>
    </location>
</feature>
<gene>
    <name evidence="9" type="ORF">E8E12_000138</name>
</gene>
<feature type="transmembrane region" description="Helical" evidence="7">
    <location>
        <begin position="367"/>
        <end position="388"/>
    </location>
</feature>
<feature type="transmembrane region" description="Helical" evidence="7">
    <location>
        <begin position="306"/>
        <end position="322"/>
    </location>
</feature>
<name>A0A9P4WFK5_9PLEO</name>
<dbReference type="Proteomes" id="UP000758155">
    <property type="component" value="Unassembled WGS sequence"/>
</dbReference>
<proteinExistence type="predicted"/>
<feature type="domain" description="Major facilitator superfamily (MFS) profile" evidence="8">
    <location>
        <begin position="42"/>
        <end position="436"/>
    </location>
</feature>
<keyword evidence="5 7" id="KW-0472">Membrane</keyword>
<comment type="caution">
    <text evidence="9">The sequence shown here is derived from an EMBL/GenBank/DDBJ whole genome shotgun (WGS) entry which is preliminary data.</text>
</comment>
<dbReference type="SUPFAM" id="SSF103473">
    <property type="entry name" value="MFS general substrate transporter"/>
    <property type="match status" value="1"/>
</dbReference>
<evidence type="ECO:0000256" key="4">
    <source>
        <dbReference type="ARBA" id="ARBA00022989"/>
    </source>
</evidence>
<comment type="subcellular location">
    <subcellularLocation>
        <location evidence="1">Membrane</location>
        <topology evidence="1">Multi-pass membrane protein</topology>
    </subcellularLocation>
</comment>
<evidence type="ECO:0000259" key="8">
    <source>
        <dbReference type="PROSITE" id="PS50850"/>
    </source>
</evidence>
<dbReference type="FunFam" id="1.20.1250.20:FF:000018">
    <property type="entry name" value="MFS transporter permease"/>
    <property type="match status" value="1"/>
</dbReference>
<sequence length="436" mass="47821">MARCNSKADPSVADEGPHPSSYSILDTTEAERRLRWKIDLYIVPIVALLYALCTIDRVNIGNARLAGLERSLDLHGNDFNALLSIFYISYILFSVPATWATKCIGPGWILPGTTLVFGVLTVSFAFVKTFAQAAAVRFFLGISEAGLFGGCSYYMSRWYRRSELAFRLGAYIVMAPLSGAASGLLASAILKLEHFGSTQRWQMIFAIEGVVTIGFALIALLIMTDRPETARWLTPEEKALAISRVQDERVADNEGISFFTPTVVRSIYPDHSLIAQQLYSVPPFAVGAFFTLVLFGLSWHIDRRNIIMMTGSLISLIGYAMFLDSDGTQTNLRYGAVFIGASGCFVFGALANAQMSANVLSDTARSSAIGLNTMLGNLGGLIATWSYLPNDAPQFRVASSINVASLSTIFLTLLLLDLWMMRDNRRRNVTQDSADE</sequence>
<feature type="transmembrane region" description="Helical" evidence="7">
    <location>
        <begin position="134"/>
        <end position="156"/>
    </location>
</feature>
<protein>
    <recommendedName>
        <fullName evidence="8">Major facilitator superfamily (MFS) profile domain-containing protein</fullName>
    </recommendedName>
</protein>
<dbReference type="GO" id="GO:0016020">
    <property type="term" value="C:membrane"/>
    <property type="evidence" value="ECO:0007669"/>
    <property type="project" value="UniProtKB-SubCell"/>
</dbReference>
<keyword evidence="2" id="KW-0813">Transport</keyword>
<dbReference type="InterPro" id="IPR020846">
    <property type="entry name" value="MFS_dom"/>
</dbReference>
<dbReference type="AlphaFoldDB" id="A0A9P4WFK5"/>
<dbReference type="Pfam" id="PF07690">
    <property type="entry name" value="MFS_1"/>
    <property type="match status" value="1"/>
</dbReference>
<dbReference type="InterPro" id="IPR036259">
    <property type="entry name" value="MFS_trans_sf"/>
</dbReference>
<feature type="transmembrane region" description="Helical" evidence="7">
    <location>
        <begin position="168"/>
        <end position="192"/>
    </location>
</feature>
<evidence type="ECO:0000313" key="9">
    <source>
        <dbReference type="EMBL" id="KAF3030293.1"/>
    </source>
</evidence>
<reference evidence="9" key="1">
    <citation type="submission" date="2019-04" db="EMBL/GenBank/DDBJ databases">
        <title>Sequencing of skin fungus with MAO and IRED activity.</title>
        <authorList>
            <person name="Marsaioli A.J."/>
            <person name="Bonatto J.M.C."/>
            <person name="Reis Junior O."/>
        </authorList>
    </citation>
    <scope>NUCLEOTIDE SEQUENCE</scope>
    <source>
        <strain evidence="9">28M1</strain>
    </source>
</reference>
<accession>A0A9P4WFK5</accession>
<keyword evidence="3 7" id="KW-0812">Transmembrane</keyword>
<evidence type="ECO:0000256" key="2">
    <source>
        <dbReference type="ARBA" id="ARBA00022448"/>
    </source>
</evidence>
<dbReference type="OrthoDB" id="3786177at2759"/>
<dbReference type="PROSITE" id="PS50850">
    <property type="entry name" value="MFS"/>
    <property type="match status" value="1"/>
</dbReference>
<feature type="region of interest" description="Disordered" evidence="6">
    <location>
        <begin position="1"/>
        <end position="20"/>
    </location>
</feature>
<dbReference type="PANTHER" id="PTHR43791:SF48">
    <property type="entry name" value="TRANSPORTER, PUTATIVE (AFU_ORTHOLOGUE AFUA_4G01000)-RELATED"/>
    <property type="match status" value="1"/>
</dbReference>
<evidence type="ECO:0000256" key="5">
    <source>
        <dbReference type="ARBA" id="ARBA00023136"/>
    </source>
</evidence>
<feature type="transmembrane region" description="Helical" evidence="7">
    <location>
        <begin position="334"/>
        <end position="355"/>
    </location>
</feature>
<dbReference type="PANTHER" id="PTHR43791">
    <property type="entry name" value="PERMEASE-RELATED"/>
    <property type="match status" value="1"/>
</dbReference>
<evidence type="ECO:0000256" key="7">
    <source>
        <dbReference type="SAM" id="Phobius"/>
    </source>
</evidence>
<keyword evidence="10" id="KW-1185">Reference proteome</keyword>
<feature type="transmembrane region" description="Helical" evidence="7">
    <location>
        <begin position="107"/>
        <end position="127"/>
    </location>
</feature>
<evidence type="ECO:0000256" key="3">
    <source>
        <dbReference type="ARBA" id="ARBA00022692"/>
    </source>
</evidence>
<feature type="non-terminal residue" evidence="9">
    <location>
        <position position="1"/>
    </location>
</feature>
<dbReference type="InterPro" id="IPR011701">
    <property type="entry name" value="MFS"/>
</dbReference>
<feature type="transmembrane region" description="Helical" evidence="7">
    <location>
        <begin position="81"/>
        <end position="101"/>
    </location>
</feature>
<evidence type="ECO:0000313" key="10">
    <source>
        <dbReference type="Proteomes" id="UP000758155"/>
    </source>
</evidence>
<feature type="transmembrane region" description="Helical" evidence="7">
    <location>
        <begin position="204"/>
        <end position="223"/>
    </location>
</feature>
<dbReference type="EMBL" id="SWKV01000228">
    <property type="protein sequence ID" value="KAF3030293.1"/>
    <property type="molecule type" value="Genomic_DNA"/>
</dbReference>
<dbReference type="GO" id="GO:0022857">
    <property type="term" value="F:transmembrane transporter activity"/>
    <property type="evidence" value="ECO:0007669"/>
    <property type="project" value="InterPro"/>
</dbReference>
<evidence type="ECO:0000256" key="1">
    <source>
        <dbReference type="ARBA" id="ARBA00004141"/>
    </source>
</evidence>
<feature type="transmembrane region" description="Helical" evidence="7">
    <location>
        <begin position="278"/>
        <end position="299"/>
    </location>
</feature>
<dbReference type="Gene3D" id="1.20.1250.20">
    <property type="entry name" value="MFS general substrate transporter like domains"/>
    <property type="match status" value="2"/>
</dbReference>
<keyword evidence="4 7" id="KW-1133">Transmembrane helix</keyword>
<organism evidence="9 10">
    <name type="scientific">Didymella heteroderae</name>
    <dbReference type="NCBI Taxonomy" id="1769908"/>
    <lineage>
        <taxon>Eukaryota</taxon>
        <taxon>Fungi</taxon>
        <taxon>Dikarya</taxon>
        <taxon>Ascomycota</taxon>
        <taxon>Pezizomycotina</taxon>
        <taxon>Dothideomycetes</taxon>
        <taxon>Pleosporomycetidae</taxon>
        <taxon>Pleosporales</taxon>
        <taxon>Pleosporineae</taxon>
        <taxon>Didymellaceae</taxon>
        <taxon>Didymella</taxon>
    </lineage>
</organism>
<evidence type="ECO:0000256" key="6">
    <source>
        <dbReference type="SAM" id="MobiDB-lite"/>
    </source>
</evidence>